<accession>A0A8H5C0F5</accession>
<dbReference type="GO" id="GO:0016538">
    <property type="term" value="F:cyclin-dependent protein serine/threonine kinase regulator activity"/>
    <property type="evidence" value="ECO:0007669"/>
    <property type="project" value="TreeGrafter"/>
</dbReference>
<dbReference type="PANTHER" id="PTHR15615">
    <property type="match status" value="1"/>
</dbReference>
<name>A0A8H5C0F5_9AGAR</name>
<evidence type="ECO:0000259" key="3">
    <source>
        <dbReference type="SMART" id="SM00385"/>
    </source>
</evidence>
<dbReference type="OrthoDB" id="244495at2759"/>
<reference evidence="4 5" key="1">
    <citation type="journal article" date="2020" name="ISME J.">
        <title>Uncovering the hidden diversity of litter-decomposition mechanisms in mushroom-forming fungi.</title>
        <authorList>
            <person name="Floudas D."/>
            <person name="Bentzer J."/>
            <person name="Ahren D."/>
            <person name="Johansson T."/>
            <person name="Persson P."/>
            <person name="Tunlid A."/>
        </authorList>
    </citation>
    <scope>NUCLEOTIDE SEQUENCE [LARGE SCALE GENOMIC DNA]</scope>
    <source>
        <strain evidence="4 5">CBS 175.51</strain>
    </source>
</reference>
<dbReference type="GO" id="GO:0005634">
    <property type="term" value="C:nucleus"/>
    <property type="evidence" value="ECO:0007669"/>
    <property type="project" value="TreeGrafter"/>
</dbReference>
<evidence type="ECO:0000256" key="2">
    <source>
        <dbReference type="SAM" id="MobiDB-lite"/>
    </source>
</evidence>
<feature type="domain" description="Cyclin-like" evidence="3">
    <location>
        <begin position="45"/>
        <end position="130"/>
    </location>
</feature>
<comment type="caution">
    <text evidence="4">The sequence shown here is derived from an EMBL/GenBank/DDBJ whole genome shotgun (WGS) entry which is preliminary data.</text>
</comment>
<dbReference type="Proteomes" id="UP000541558">
    <property type="component" value="Unassembled WGS sequence"/>
</dbReference>
<proteinExistence type="inferred from homology"/>
<dbReference type="InterPro" id="IPR036915">
    <property type="entry name" value="Cyclin-like_sf"/>
</dbReference>
<dbReference type="GO" id="GO:0019901">
    <property type="term" value="F:protein kinase binding"/>
    <property type="evidence" value="ECO:0007669"/>
    <property type="project" value="InterPro"/>
</dbReference>
<comment type="similarity">
    <text evidence="1">Belongs to the cyclin family.</text>
</comment>
<evidence type="ECO:0000313" key="5">
    <source>
        <dbReference type="Proteomes" id="UP000541558"/>
    </source>
</evidence>
<organism evidence="4 5">
    <name type="scientific">Ephemerocybe angulata</name>
    <dbReference type="NCBI Taxonomy" id="980116"/>
    <lineage>
        <taxon>Eukaryota</taxon>
        <taxon>Fungi</taxon>
        <taxon>Dikarya</taxon>
        <taxon>Basidiomycota</taxon>
        <taxon>Agaricomycotina</taxon>
        <taxon>Agaricomycetes</taxon>
        <taxon>Agaricomycetidae</taxon>
        <taxon>Agaricales</taxon>
        <taxon>Agaricineae</taxon>
        <taxon>Psathyrellaceae</taxon>
        <taxon>Ephemerocybe</taxon>
    </lineage>
</organism>
<dbReference type="EMBL" id="JAACJK010000112">
    <property type="protein sequence ID" value="KAF5331853.1"/>
    <property type="molecule type" value="Genomic_DNA"/>
</dbReference>
<dbReference type="InterPro" id="IPR013763">
    <property type="entry name" value="Cyclin-like_dom"/>
</dbReference>
<dbReference type="InterPro" id="IPR006671">
    <property type="entry name" value="Cyclin_N"/>
</dbReference>
<feature type="region of interest" description="Disordered" evidence="2">
    <location>
        <begin position="197"/>
        <end position="252"/>
    </location>
</feature>
<gene>
    <name evidence="4" type="ORF">D9611_008877</name>
</gene>
<dbReference type="SUPFAM" id="SSF47954">
    <property type="entry name" value="Cyclin-like"/>
    <property type="match status" value="1"/>
</dbReference>
<protein>
    <recommendedName>
        <fullName evidence="3">Cyclin-like domain-containing protein</fullName>
    </recommendedName>
</protein>
<keyword evidence="1" id="KW-0195">Cyclin</keyword>
<dbReference type="SMART" id="SM00385">
    <property type="entry name" value="CYCLIN"/>
    <property type="match status" value="1"/>
</dbReference>
<dbReference type="GO" id="GO:0000307">
    <property type="term" value="C:cyclin-dependent protein kinase holoenzyme complex"/>
    <property type="evidence" value="ECO:0007669"/>
    <property type="project" value="TreeGrafter"/>
</dbReference>
<dbReference type="AlphaFoldDB" id="A0A8H5C0F5"/>
<sequence length="281" mass="31459">MPPSTAPTFYGFESIARLCSRFLIHLFHCPVRHPTIRLKRATLPFFIAYVLYRTQLHSSTVYFALGLIHRLKARLPTIRGTSGHRLFIAAIMIAAKYMYDETYSNKSWAIVARDYFSLREINQMEREMCKFLEWDMVISAARLAAFEKAVVAEYSRVKKHYLDLPQSLLSSRAQADADETVGGGIEASEVFTLLHQDKPKRKKRPAAGITPSRVVRGSQGQVENVEDVSPKSNLSGEVSVSGEPGVASSPDSPSPFCVVDVLVHFSALQDRTFSVVNPSKY</sequence>
<evidence type="ECO:0000256" key="1">
    <source>
        <dbReference type="RuleBase" id="RU000383"/>
    </source>
</evidence>
<dbReference type="PANTHER" id="PTHR15615:SF108">
    <property type="entry name" value="PROTEIN CNPPD1"/>
    <property type="match status" value="1"/>
</dbReference>
<evidence type="ECO:0000313" key="4">
    <source>
        <dbReference type="EMBL" id="KAF5331853.1"/>
    </source>
</evidence>
<dbReference type="InterPro" id="IPR013922">
    <property type="entry name" value="Cyclin_PHO80-like"/>
</dbReference>
<keyword evidence="5" id="KW-1185">Reference proteome</keyword>
<dbReference type="CDD" id="cd20557">
    <property type="entry name" value="CYCLIN_ScPCL1-like"/>
    <property type="match status" value="1"/>
</dbReference>
<dbReference type="Pfam" id="PF00134">
    <property type="entry name" value="Cyclin_N"/>
    <property type="match status" value="1"/>
</dbReference>
<dbReference type="Gene3D" id="1.10.472.10">
    <property type="entry name" value="Cyclin-like"/>
    <property type="match status" value="1"/>
</dbReference>